<dbReference type="RefSeq" id="WP_042696824.1">
    <property type="nucleotide sequence ID" value="NZ_LMVO01000001.1"/>
</dbReference>
<dbReference type="Gene3D" id="1.10.30.50">
    <property type="match status" value="1"/>
</dbReference>
<keyword evidence="3" id="KW-1185">Reference proteome</keyword>
<dbReference type="GO" id="GO:0004519">
    <property type="term" value="F:endonuclease activity"/>
    <property type="evidence" value="ECO:0007669"/>
    <property type="project" value="InterPro"/>
</dbReference>
<dbReference type="InterPro" id="IPR002711">
    <property type="entry name" value="HNH"/>
</dbReference>
<dbReference type="GO" id="GO:0003676">
    <property type="term" value="F:nucleic acid binding"/>
    <property type="evidence" value="ECO:0007669"/>
    <property type="project" value="InterPro"/>
</dbReference>
<evidence type="ECO:0000259" key="1">
    <source>
        <dbReference type="Pfam" id="PF01844"/>
    </source>
</evidence>
<protein>
    <recommendedName>
        <fullName evidence="1">HNH domain-containing protein</fullName>
    </recommendedName>
</protein>
<evidence type="ECO:0000313" key="2">
    <source>
        <dbReference type="EMBL" id="PAV10149.1"/>
    </source>
</evidence>
<proteinExistence type="predicted"/>
<dbReference type="Proteomes" id="UP000243820">
    <property type="component" value="Unassembled WGS sequence"/>
</dbReference>
<evidence type="ECO:0000313" key="3">
    <source>
        <dbReference type="Proteomes" id="UP000243820"/>
    </source>
</evidence>
<gene>
    <name evidence="2" type="ORF">ASJ83_06760</name>
</gene>
<dbReference type="Pfam" id="PF01844">
    <property type="entry name" value="HNH"/>
    <property type="match status" value="1"/>
</dbReference>
<reference evidence="2 3" key="1">
    <citation type="journal article" date="2017" name="BMC Genomics">
        <title>Genomic analysis of methanogenic archaea reveals a shift towards energy conservation.</title>
        <authorList>
            <person name="Gilmore S.P."/>
            <person name="Henske J.K."/>
            <person name="Sexton J.A."/>
            <person name="Solomon K.V."/>
            <person name="Seppala S."/>
            <person name="Yoo J.I."/>
            <person name="Huyett L.M."/>
            <person name="Pressman A."/>
            <person name="Cogan J.Z."/>
            <person name="Kivenson V."/>
            <person name="Peng X."/>
            <person name="Tan Y."/>
            <person name="Valentine D.L."/>
            <person name="O'Malley M.A."/>
        </authorList>
    </citation>
    <scope>NUCLEOTIDE SEQUENCE [LARGE SCALE GENOMIC DNA]</scope>
    <source>
        <strain evidence="2 3">XII</strain>
    </source>
</reference>
<accession>A0AAX0QBH5</accession>
<dbReference type="AlphaFoldDB" id="A0AAX0QBH5"/>
<feature type="domain" description="HNH" evidence="1">
    <location>
        <begin position="19"/>
        <end position="66"/>
    </location>
</feature>
<dbReference type="EMBL" id="LMVO01000001">
    <property type="protein sequence ID" value="PAV10149.1"/>
    <property type="molecule type" value="Genomic_DNA"/>
</dbReference>
<name>A0AAX0QBH5_9EURY</name>
<comment type="caution">
    <text evidence="2">The sequence shown here is derived from an EMBL/GenBank/DDBJ whole genome shotgun (WGS) entry which is preliminary data.</text>
</comment>
<sequence length="91" mass="10061">MAFTEDVVKNAFDRVNGYCQVCGKKLVYASRGSAQGRGGWEARHIKPVLEGGKDEVRNCMIVCMECYNAPAPVRSGERPPARVEGPRFGER</sequence>
<dbReference type="GO" id="GO:0008270">
    <property type="term" value="F:zinc ion binding"/>
    <property type="evidence" value="ECO:0007669"/>
    <property type="project" value="InterPro"/>
</dbReference>
<organism evidence="2 3">
    <name type="scientific">Methanocorpusculum parvum</name>
    <dbReference type="NCBI Taxonomy" id="2193"/>
    <lineage>
        <taxon>Archaea</taxon>
        <taxon>Methanobacteriati</taxon>
        <taxon>Methanobacteriota</taxon>
        <taxon>Stenosarchaea group</taxon>
        <taxon>Methanomicrobia</taxon>
        <taxon>Methanomicrobiales</taxon>
        <taxon>Methanocorpusculaceae</taxon>
        <taxon>Methanocorpusculum</taxon>
    </lineage>
</organism>